<evidence type="ECO:0000256" key="1">
    <source>
        <dbReference type="SAM" id="Phobius"/>
    </source>
</evidence>
<comment type="caution">
    <text evidence="2">The sequence shown here is derived from an EMBL/GenBank/DDBJ whole genome shotgun (WGS) entry which is preliminary data.</text>
</comment>
<gene>
    <name evidence="2" type="ORF">CYMTET_30879</name>
</gene>
<evidence type="ECO:0000313" key="2">
    <source>
        <dbReference type="EMBL" id="KAK3260149.1"/>
    </source>
</evidence>
<sequence length="169" mass="18320">AAKQYEAWQLEEEVRLLGLALAQNLTNGGFDSRVRDASSSSTGKIMKDKREQRLQHIRESTRRLVVAWGLVAICLTGHLAHAVPVLPNWLHLLCKPQVHAALSVFALLGPGRATLVDGVQCLMRNSPNMNTLVSIGALASFGVCCQAGLCSNSDLLGRGGWALRRPSRL</sequence>
<keyword evidence="1" id="KW-0472">Membrane</keyword>
<feature type="non-terminal residue" evidence="2">
    <location>
        <position position="1"/>
    </location>
</feature>
<reference evidence="2 3" key="1">
    <citation type="journal article" date="2015" name="Genome Biol. Evol.">
        <title>Comparative Genomics of a Bacterivorous Green Alga Reveals Evolutionary Causalities and Consequences of Phago-Mixotrophic Mode of Nutrition.</title>
        <authorList>
            <person name="Burns J.A."/>
            <person name="Paasch A."/>
            <person name="Narechania A."/>
            <person name="Kim E."/>
        </authorList>
    </citation>
    <scope>NUCLEOTIDE SEQUENCE [LARGE SCALE GENOMIC DNA]</scope>
    <source>
        <strain evidence="2 3">PLY_AMNH</strain>
    </source>
</reference>
<organism evidence="2 3">
    <name type="scientific">Cymbomonas tetramitiformis</name>
    <dbReference type="NCBI Taxonomy" id="36881"/>
    <lineage>
        <taxon>Eukaryota</taxon>
        <taxon>Viridiplantae</taxon>
        <taxon>Chlorophyta</taxon>
        <taxon>Pyramimonadophyceae</taxon>
        <taxon>Pyramimonadales</taxon>
        <taxon>Pyramimonadaceae</taxon>
        <taxon>Cymbomonas</taxon>
    </lineage>
</organism>
<dbReference type="Proteomes" id="UP001190700">
    <property type="component" value="Unassembled WGS sequence"/>
</dbReference>
<dbReference type="EMBL" id="LGRX02018120">
    <property type="protein sequence ID" value="KAK3260149.1"/>
    <property type="molecule type" value="Genomic_DNA"/>
</dbReference>
<accession>A0AAE0KTR4</accession>
<feature type="transmembrane region" description="Helical" evidence="1">
    <location>
        <begin position="64"/>
        <end position="83"/>
    </location>
</feature>
<protein>
    <submittedName>
        <fullName evidence="2">Copper-transporting ATPase</fullName>
    </submittedName>
</protein>
<proteinExistence type="predicted"/>
<keyword evidence="3" id="KW-1185">Reference proteome</keyword>
<dbReference type="AlphaFoldDB" id="A0AAE0KTR4"/>
<evidence type="ECO:0000313" key="3">
    <source>
        <dbReference type="Proteomes" id="UP001190700"/>
    </source>
</evidence>
<keyword evidence="1" id="KW-0812">Transmembrane</keyword>
<keyword evidence="1" id="KW-1133">Transmembrane helix</keyword>
<name>A0AAE0KTR4_9CHLO</name>